<evidence type="ECO:0000256" key="3">
    <source>
        <dbReference type="ARBA" id="ARBA00022452"/>
    </source>
</evidence>
<dbReference type="Proteomes" id="UP000266934">
    <property type="component" value="Chromosome"/>
</dbReference>
<keyword evidence="9" id="KW-1185">Reference proteome</keyword>
<protein>
    <submittedName>
        <fullName evidence="8">Aromatic hydrocarbon degradation protein</fullName>
    </submittedName>
</protein>
<evidence type="ECO:0000256" key="4">
    <source>
        <dbReference type="ARBA" id="ARBA00022692"/>
    </source>
</evidence>
<comment type="similarity">
    <text evidence="2">Belongs to the OmpP1/FadL family.</text>
</comment>
<proteinExistence type="inferred from homology"/>
<dbReference type="AlphaFoldDB" id="A0A348FZR2"/>
<gene>
    <name evidence="8" type="ORF">BLTE_14800</name>
</gene>
<evidence type="ECO:0000256" key="1">
    <source>
        <dbReference type="ARBA" id="ARBA00004571"/>
    </source>
</evidence>
<reference evidence="8 9" key="1">
    <citation type="submission" date="2018-08" db="EMBL/GenBank/DDBJ databases">
        <title>Complete genome sequencing of Blastochloris tepida GI.</title>
        <authorList>
            <person name="Tsukatani Y."/>
            <person name="Mori H."/>
        </authorList>
    </citation>
    <scope>NUCLEOTIDE SEQUENCE [LARGE SCALE GENOMIC DNA]</scope>
    <source>
        <strain evidence="8 9">GI</strain>
    </source>
</reference>
<dbReference type="RefSeq" id="WP_126398934.1">
    <property type="nucleotide sequence ID" value="NZ_AP018907.1"/>
</dbReference>
<organism evidence="8 9">
    <name type="scientific">Blastochloris tepida</name>
    <dbReference type="NCBI Taxonomy" id="2233851"/>
    <lineage>
        <taxon>Bacteria</taxon>
        <taxon>Pseudomonadati</taxon>
        <taxon>Pseudomonadota</taxon>
        <taxon>Alphaproteobacteria</taxon>
        <taxon>Hyphomicrobiales</taxon>
        <taxon>Blastochloridaceae</taxon>
        <taxon>Blastochloris</taxon>
    </lineage>
</organism>
<evidence type="ECO:0000256" key="7">
    <source>
        <dbReference type="ARBA" id="ARBA00023237"/>
    </source>
</evidence>
<dbReference type="PANTHER" id="PTHR35093">
    <property type="entry name" value="OUTER MEMBRANE PROTEIN NMB0088-RELATED"/>
    <property type="match status" value="1"/>
</dbReference>
<dbReference type="InterPro" id="IPR005017">
    <property type="entry name" value="OMPP1/FadL/TodX"/>
</dbReference>
<name>A0A348FZR2_9HYPH</name>
<dbReference type="GO" id="GO:0009279">
    <property type="term" value="C:cell outer membrane"/>
    <property type="evidence" value="ECO:0007669"/>
    <property type="project" value="UniProtKB-SubCell"/>
</dbReference>
<sequence length="437" mass="46826">MGLIAHHGAQWRLLAVLAALGIAEDAWAAGFQLREQSAEGLGNAYAGATAKASDPSTIFYNPAGMTRLEGNQASMSATWIAPVAKFKGENTTVYGATSGGQGGDAINDAAVAAGYAMFSINPDWKFGVALTAPFGLSTEYKSDWVGRYQTIKSEIININVTPSVAYRVNDRLSIGGGVQFGYAESTLTKAINVGGILGMALGSPVALPLEDGQSAMTGNGLAAGFDLGLLYEFAPTTRLGVNWRSQMTYTLKGDIAFGNIPAMMAAALPNGSVKADVTLPDTVTIGFYHEISPQWAVMADIAWTNWSTFDEIRIKYTAIDHEDLVTTENWKDTWFYSLGLTYKLDDKNRFQFGVAYDGSPVDIETRRAGIPDANRYWLSTGYTYTMNPKTSFNIAYAHIFCDSVAIHEGDANSAAGLLTGEYSGHVDIVSAGFVSKF</sequence>
<evidence type="ECO:0000256" key="6">
    <source>
        <dbReference type="ARBA" id="ARBA00023136"/>
    </source>
</evidence>
<dbReference type="GO" id="GO:0015483">
    <property type="term" value="F:long-chain fatty acid transporting porin activity"/>
    <property type="evidence" value="ECO:0007669"/>
    <property type="project" value="TreeGrafter"/>
</dbReference>
<evidence type="ECO:0000313" key="8">
    <source>
        <dbReference type="EMBL" id="BBF92795.1"/>
    </source>
</evidence>
<keyword evidence="6" id="KW-0472">Membrane</keyword>
<keyword evidence="7" id="KW-0998">Cell outer membrane</keyword>
<evidence type="ECO:0000313" key="9">
    <source>
        <dbReference type="Proteomes" id="UP000266934"/>
    </source>
</evidence>
<dbReference type="KEGG" id="blag:BLTE_14800"/>
<keyword evidence="5" id="KW-0732">Signal</keyword>
<dbReference type="OrthoDB" id="19849at2"/>
<dbReference type="SUPFAM" id="SSF56935">
    <property type="entry name" value="Porins"/>
    <property type="match status" value="1"/>
</dbReference>
<dbReference type="PANTHER" id="PTHR35093:SF8">
    <property type="entry name" value="OUTER MEMBRANE PROTEIN NMB0088-RELATED"/>
    <property type="match status" value="1"/>
</dbReference>
<evidence type="ECO:0000256" key="5">
    <source>
        <dbReference type="ARBA" id="ARBA00022729"/>
    </source>
</evidence>
<accession>A0A348FZR2</accession>
<comment type="subcellular location">
    <subcellularLocation>
        <location evidence="1">Cell outer membrane</location>
        <topology evidence="1">Multi-pass membrane protein</topology>
    </subcellularLocation>
</comment>
<dbReference type="EMBL" id="AP018907">
    <property type="protein sequence ID" value="BBF92795.1"/>
    <property type="molecule type" value="Genomic_DNA"/>
</dbReference>
<evidence type="ECO:0000256" key="2">
    <source>
        <dbReference type="ARBA" id="ARBA00008163"/>
    </source>
</evidence>
<dbReference type="Gene3D" id="2.40.160.60">
    <property type="entry name" value="Outer membrane protein transport protein (OMPP1/FadL/TodX)"/>
    <property type="match status" value="1"/>
</dbReference>
<keyword evidence="4" id="KW-0812">Transmembrane</keyword>
<keyword evidence="3" id="KW-1134">Transmembrane beta strand</keyword>
<dbReference type="Pfam" id="PF03349">
    <property type="entry name" value="Toluene_X"/>
    <property type="match status" value="1"/>
</dbReference>